<dbReference type="InterPro" id="IPR036291">
    <property type="entry name" value="NAD(P)-bd_dom_sf"/>
</dbReference>
<name>A0AAD4GUV1_ASPNN</name>
<evidence type="ECO:0000259" key="2">
    <source>
        <dbReference type="Pfam" id="PF01408"/>
    </source>
</evidence>
<dbReference type="Pfam" id="PF22725">
    <property type="entry name" value="GFO_IDH_MocA_C3"/>
    <property type="match status" value="1"/>
</dbReference>
<reference evidence="4" key="1">
    <citation type="journal article" date="2019" name="Beilstein J. Org. Chem.">
        <title>Nanangenines: drimane sesquiterpenoids as the dominant metabolite cohort of a novel Australian fungus, Aspergillus nanangensis.</title>
        <authorList>
            <person name="Lacey H.J."/>
            <person name="Gilchrist C.L.M."/>
            <person name="Crombie A."/>
            <person name="Kalaitzis J.A."/>
            <person name="Vuong D."/>
            <person name="Rutledge P.J."/>
            <person name="Turner P."/>
            <person name="Pitt J.I."/>
            <person name="Lacey E."/>
            <person name="Chooi Y.H."/>
            <person name="Piggott A.M."/>
        </authorList>
    </citation>
    <scope>NUCLEOTIDE SEQUENCE</scope>
    <source>
        <strain evidence="4">MST-FP2251</strain>
    </source>
</reference>
<dbReference type="GO" id="GO:0000166">
    <property type="term" value="F:nucleotide binding"/>
    <property type="evidence" value="ECO:0007669"/>
    <property type="project" value="InterPro"/>
</dbReference>
<accession>A0AAD4GUV1</accession>
<evidence type="ECO:0000256" key="1">
    <source>
        <dbReference type="ARBA" id="ARBA00010928"/>
    </source>
</evidence>
<dbReference type="PANTHER" id="PTHR43377:SF1">
    <property type="entry name" value="BILIVERDIN REDUCTASE A"/>
    <property type="match status" value="1"/>
</dbReference>
<feature type="domain" description="GFO/IDH/MocA-like oxidoreductase" evidence="3">
    <location>
        <begin position="138"/>
        <end position="284"/>
    </location>
</feature>
<dbReference type="SUPFAM" id="SSF55347">
    <property type="entry name" value="Glyceraldehyde-3-phosphate dehydrogenase-like, C-terminal domain"/>
    <property type="match status" value="1"/>
</dbReference>
<dbReference type="SUPFAM" id="SSF51735">
    <property type="entry name" value="NAD(P)-binding Rossmann-fold domains"/>
    <property type="match status" value="1"/>
</dbReference>
<protein>
    <submittedName>
        <fullName evidence="4">Uncharacterized protein</fullName>
    </submittedName>
</protein>
<comment type="similarity">
    <text evidence="1">Belongs to the Gfo/Idh/MocA family.</text>
</comment>
<dbReference type="AlphaFoldDB" id="A0AAD4GUV1"/>
<evidence type="ECO:0000313" key="5">
    <source>
        <dbReference type="Proteomes" id="UP001194746"/>
    </source>
</evidence>
<dbReference type="Proteomes" id="UP001194746">
    <property type="component" value="Unassembled WGS sequence"/>
</dbReference>
<keyword evidence="5" id="KW-1185">Reference proteome</keyword>
<dbReference type="InterPro" id="IPR055170">
    <property type="entry name" value="GFO_IDH_MocA-like_dom"/>
</dbReference>
<dbReference type="InterPro" id="IPR000683">
    <property type="entry name" value="Gfo/Idh/MocA-like_OxRdtase_N"/>
</dbReference>
<sequence>MALDDTVAVALVGGGTIAPLHAEYLLSSPTCSLVAIIDPFPPGKELAAKLSLPHFESVAALLASSCRTPDAYVICVPSSLHVRVGMEVISTASPKAVLIEKPFSTDSKSGTELLELANQKSCKVLVGHHRRFHPSLSTARETIESGRLGQVTMISGQWTAKKNDGYYSFAQWRCSRSAGGGPIWTNFVHDIDVLHYLTGARVVRVWAIGTVRRRSHEGVAPEDVVDEGAAIMMQFSNGVVGTFAVSDAVASPYGWEAATGDNPLYPPASESVDSYRIFGTEGTLSAPEGTLWTYNSDDAQALGREVGWNIPMRREALSIPSAIPFQQQAEHLARVVKGTDVPRCSGDDGLAAVKVCEAVMEALRVGDGVPIVIQ</sequence>
<organism evidence="4 5">
    <name type="scientific">Aspergillus nanangensis</name>
    <dbReference type="NCBI Taxonomy" id="2582783"/>
    <lineage>
        <taxon>Eukaryota</taxon>
        <taxon>Fungi</taxon>
        <taxon>Dikarya</taxon>
        <taxon>Ascomycota</taxon>
        <taxon>Pezizomycotina</taxon>
        <taxon>Eurotiomycetes</taxon>
        <taxon>Eurotiomycetidae</taxon>
        <taxon>Eurotiales</taxon>
        <taxon>Aspergillaceae</taxon>
        <taxon>Aspergillus</taxon>
        <taxon>Aspergillus subgen. Circumdati</taxon>
    </lineage>
</organism>
<gene>
    <name evidence="4" type="ORF">FE257_006303</name>
</gene>
<dbReference type="InterPro" id="IPR051450">
    <property type="entry name" value="Gfo/Idh/MocA_Oxidoreductases"/>
</dbReference>
<evidence type="ECO:0000259" key="3">
    <source>
        <dbReference type="Pfam" id="PF22725"/>
    </source>
</evidence>
<comment type="caution">
    <text evidence="4">The sequence shown here is derived from an EMBL/GenBank/DDBJ whole genome shotgun (WGS) entry which is preliminary data.</text>
</comment>
<reference evidence="4" key="2">
    <citation type="submission" date="2020-02" db="EMBL/GenBank/DDBJ databases">
        <authorList>
            <person name="Gilchrist C.L.M."/>
            <person name="Chooi Y.-H."/>
        </authorList>
    </citation>
    <scope>NUCLEOTIDE SEQUENCE</scope>
    <source>
        <strain evidence="4">MST-FP2251</strain>
    </source>
</reference>
<dbReference type="Gene3D" id="3.40.50.720">
    <property type="entry name" value="NAD(P)-binding Rossmann-like Domain"/>
    <property type="match status" value="1"/>
</dbReference>
<dbReference type="EMBL" id="VCAU01000029">
    <property type="protein sequence ID" value="KAF9890142.1"/>
    <property type="molecule type" value="Genomic_DNA"/>
</dbReference>
<evidence type="ECO:0000313" key="4">
    <source>
        <dbReference type="EMBL" id="KAF9890142.1"/>
    </source>
</evidence>
<dbReference type="Pfam" id="PF01408">
    <property type="entry name" value="GFO_IDH_MocA"/>
    <property type="match status" value="1"/>
</dbReference>
<feature type="domain" description="Gfo/Idh/MocA-like oxidoreductase N-terminal" evidence="2">
    <location>
        <begin position="8"/>
        <end position="128"/>
    </location>
</feature>
<dbReference type="PANTHER" id="PTHR43377">
    <property type="entry name" value="BILIVERDIN REDUCTASE A"/>
    <property type="match status" value="1"/>
</dbReference>
<proteinExistence type="inferred from homology"/>
<dbReference type="Gene3D" id="3.30.360.10">
    <property type="entry name" value="Dihydrodipicolinate Reductase, domain 2"/>
    <property type="match status" value="1"/>
</dbReference>